<reference evidence="1" key="1">
    <citation type="submission" date="2020-05" db="EMBL/GenBank/DDBJ databases">
        <authorList>
            <person name="Chiriac C."/>
            <person name="Salcher M."/>
            <person name="Ghai R."/>
            <person name="Kavagutti S V."/>
        </authorList>
    </citation>
    <scope>NUCLEOTIDE SEQUENCE</scope>
</reference>
<accession>A0A6J7WU28</accession>
<organism evidence="1">
    <name type="scientific">uncultured Caudovirales phage</name>
    <dbReference type="NCBI Taxonomy" id="2100421"/>
    <lineage>
        <taxon>Viruses</taxon>
        <taxon>Duplodnaviria</taxon>
        <taxon>Heunggongvirae</taxon>
        <taxon>Uroviricota</taxon>
        <taxon>Caudoviricetes</taxon>
        <taxon>Peduoviridae</taxon>
        <taxon>Maltschvirus</taxon>
        <taxon>Maltschvirus maltsch</taxon>
    </lineage>
</organism>
<dbReference type="EMBL" id="LR798293">
    <property type="protein sequence ID" value="CAB5221237.1"/>
    <property type="molecule type" value="Genomic_DNA"/>
</dbReference>
<evidence type="ECO:0000313" key="1">
    <source>
        <dbReference type="EMBL" id="CAB5221237.1"/>
    </source>
</evidence>
<name>A0A6J7WU28_9CAUD</name>
<protein>
    <submittedName>
        <fullName evidence="1">Uncharacterized protein</fullName>
    </submittedName>
</protein>
<proteinExistence type="predicted"/>
<sequence length="426" mass="42022">MALWGNKDSKTATGTVSIDSAGVVTGSSTLFTTEAKIGNTIRANSVDYQIVSITSDTVAKVIMGLNNGNGTVTTCSGQSYTLSEKPAFVSHESADSGVGIHGDANKVYGVDTTESAAGGDNVVGVDVSSGATRYLEVPGVTFSGGGGSSAAATASISGGAVSAITVTNVGSAYTSAPAVTVAKPRRTISVATGGSATITLATDTIPYTAHGLVAGDSVKYFNGGGASATGLVDGTTYYVATAGRTANAFEVKAANTTGTLVATVAVSGTTGQFTCGASTLAANDRVTITGTNTGTATGVTAGTYKVSAVTGTSPSVTGFTLTTEAGGALTTTAGTLLSLTYTTETVIDISGAGTNTQYFEIQATVDQATAVADLGSGTGGTMLTHAGWIRRTVGTGGRAGRIQQEVLVAMGSINGDQSDDIQYPDA</sequence>
<gene>
    <name evidence="1" type="ORF">UFOVP240_113</name>
</gene>